<gene>
    <name evidence="1" type="ORF">PAXRUDRAFT_781683</name>
</gene>
<name>A0A0D0CMF3_9AGAM</name>
<dbReference type="HOGENOM" id="CLU_2513302_0_0_1"/>
<protein>
    <submittedName>
        <fullName evidence="1">Unplaced genomic scaffold scaffold_2668, whole genome shotgun sequence</fullName>
    </submittedName>
</protein>
<dbReference type="AlphaFoldDB" id="A0A0D0CMF3"/>
<dbReference type="Proteomes" id="UP000054538">
    <property type="component" value="Unassembled WGS sequence"/>
</dbReference>
<evidence type="ECO:0000313" key="2">
    <source>
        <dbReference type="Proteomes" id="UP000054538"/>
    </source>
</evidence>
<evidence type="ECO:0000313" key="1">
    <source>
        <dbReference type="EMBL" id="KIK76438.1"/>
    </source>
</evidence>
<sequence length="85" mass="9023">MSPPPLCCPTCHGSHLSVRALLHWTSPLPLGHLPSTTPPSLGHPIHLGPHSLAHPLPLGSNPLAHPLHTITFECSIFHIVTCSVT</sequence>
<reference evidence="2" key="2">
    <citation type="submission" date="2015-01" db="EMBL/GenBank/DDBJ databases">
        <title>Evolutionary Origins and Diversification of the Mycorrhizal Mutualists.</title>
        <authorList>
            <consortium name="DOE Joint Genome Institute"/>
            <consortium name="Mycorrhizal Genomics Consortium"/>
            <person name="Kohler A."/>
            <person name="Kuo A."/>
            <person name="Nagy L.G."/>
            <person name="Floudas D."/>
            <person name="Copeland A."/>
            <person name="Barry K.W."/>
            <person name="Cichocki N."/>
            <person name="Veneault-Fourrey C."/>
            <person name="LaButti K."/>
            <person name="Lindquist E.A."/>
            <person name="Lipzen A."/>
            <person name="Lundell T."/>
            <person name="Morin E."/>
            <person name="Murat C."/>
            <person name="Riley R."/>
            <person name="Ohm R."/>
            <person name="Sun H."/>
            <person name="Tunlid A."/>
            <person name="Henrissat B."/>
            <person name="Grigoriev I.V."/>
            <person name="Hibbett D.S."/>
            <person name="Martin F."/>
        </authorList>
    </citation>
    <scope>NUCLEOTIDE SEQUENCE [LARGE SCALE GENOMIC DNA]</scope>
    <source>
        <strain evidence="2">Ve08.2h10</strain>
    </source>
</reference>
<proteinExistence type="predicted"/>
<dbReference type="EMBL" id="KN827490">
    <property type="protein sequence ID" value="KIK76438.1"/>
    <property type="molecule type" value="Genomic_DNA"/>
</dbReference>
<keyword evidence="2" id="KW-1185">Reference proteome</keyword>
<dbReference type="InParanoid" id="A0A0D0CMF3"/>
<accession>A0A0D0CMF3</accession>
<reference evidence="1 2" key="1">
    <citation type="submission" date="2014-04" db="EMBL/GenBank/DDBJ databases">
        <authorList>
            <consortium name="DOE Joint Genome Institute"/>
            <person name="Kuo A."/>
            <person name="Kohler A."/>
            <person name="Jargeat P."/>
            <person name="Nagy L.G."/>
            <person name="Floudas D."/>
            <person name="Copeland A."/>
            <person name="Barry K.W."/>
            <person name="Cichocki N."/>
            <person name="Veneault-Fourrey C."/>
            <person name="LaButti K."/>
            <person name="Lindquist E.A."/>
            <person name="Lipzen A."/>
            <person name="Lundell T."/>
            <person name="Morin E."/>
            <person name="Murat C."/>
            <person name="Sun H."/>
            <person name="Tunlid A."/>
            <person name="Henrissat B."/>
            <person name="Grigoriev I.V."/>
            <person name="Hibbett D.S."/>
            <person name="Martin F."/>
            <person name="Nordberg H.P."/>
            <person name="Cantor M.N."/>
            <person name="Hua S.X."/>
        </authorList>
    </citation>
    <scope>NUCLEOTIDE SEQUENCE [LARGE SCALE GENOMIC DNA]</scope>
    <source>
        <strain evidence="1 2">Ve08.2h10</strain>
    </source>
</reference>
<organism evidence="1 2">
    <name type="scientific">Paxillus rubicundulus Ve08.2h10</name>
    <dbReference type="NCBI Taxonomy" id="930991"/>
    <lineage>
        <taxon>Eukaryota</taxon>
        <taxon>Fungi</taxon>
        <taxon>Dikarya</taxon>
        <taxon>Basidiomycota</taxon>
        <taxon>Agaricomycotina</taxon>
        <taxon>Agaricomycetes</taxon>
        <taxon>Agaricomycetidae</taxon>
        <taxon>Boletales</taxon>
        <taxon>Paxilineae</taxon>
        <taxon>Paxillaceae</taxon>
        <taxon>Paxillus</taxon>
    </lineage>
</organism>